<organism evidence="2 3">
    <name type="scientific">Acanthamoeba castellanii (strain ATCC 30010 / Neff)</name>
    <dbReference type="NCBI Taxonomy" id="1257118"/>
    <lineage>
        <taxon>Eukaryota</taxon>
        <taxon>Amoebozoa</taxon>
        <taxon>Discosea</taxon>
        <taxon>Longamoebia</taxon>
        <taxon>Centramoebida</taxon>
        <taxon>Acanthamoebidae</taxon>
        <taxon>Acanthamoeba</taxon>
    </lineage>
</organism>
<sequence length="423" mass="46831">MDQDPAIEGDAGTEAAVQQGDAQQDAGGAPATAVPQAEPAKVFDIFEFVKNIKCPPLQKAVISEFDESAANNPHQILRSIFTFLRTAGVSEADKILVLNMGHELLFAYFDEHVDPIGEAEQQMALEALKMVYVDEATSEEVRRELNNVVSLIWKLSEEIDIEQSPNQVANLGQLLRYCLNPATHTAATTQADRHLLAELGLTLFARIMHEILLPYLLSHEEGEDDEDGPAHFVEKALFPHLSSTITDATAPLSLRIAAMMVITNAFNSELPSCLNGFLGLNTFLPQIVRAISELSNAGDYEKLEELLRSFDHLSLPFVVPHIPIYVQTLKHAVVLGKEGNFLRFLVWHLMYLFLLAEPRKEEVEEQDESFDGIVYEDDSAEDEDEHHGKDSPTAVAGWALSAVVRAFGNDATSAQCCTRHNRN</sequence>
<dbReference type="InterPro" id="IPR011989">
    <property type="entry name" value="ARM-like"/>
</dbReference>
<dbReference type="Proteomes" id="UP000011083">
    <property type="component" value="Unassembled WGS sequence"/>
</dbReference>
<evidence type="ECO:0000313" key="2">
    <source>
        <dbReference type="EMBL" id="ELR13511.1"/>
    </source>
</evidence>
<feature type="compositionally biased region" description="Low complexity" evidence="1">
    <location>
        <begin position="15"/>
        <end position="33"/>
    </location>
</feature>
<reference evidence="2 3" key="1">
    <citation type="journal article" date="2013" name="Genome Biol.">
        <title>Genome of Acanthamoeba castellanii highlights extensive lateral gene transfer and early evolution of tyrosine kinase signaling.</title>
        <authorList>
            <person name="Clarke M."/>
            <person name="Lohan A.J."/>
            <person name="Liu B."/>
            <person name="Lagkouvardos I."/>
            <person name="Roy S."/>
            <person name="Zafar N."/>
            <person name="Bertelli C."/>
            <person name="Schilde C."/>
            <person name="Kianianmomeni A."/>
            <person name="Burglin T.R."/>
            <person name="Frech C."/>
            <person name="Turcotte B."/>
            <person name="Kopec K.O."/>
            <person name="Synnott J.M."/>
            <person name="Choo C."/>
            <person name="Paponov I."/>
            <person name="Finkler A."/>
            <person name="Soon Heng Tan C."/>
            <person name="Hutchins A.P."/>
            <person name="Weinmeier T."/>
            <person name="Rattei T."/>
            <person name="Chu J.S."/>
            <person name="Gimenez G."/>
            <person name="Irimia M."/>
            <person name="Rigden D.J."/>
            <person name="Fitzpatrick D.A."/>
            <person name="Lorenzo-Morales J."/>
            <person name="Bateman A."/>
            <person name="Chiu C.H."/>
            <person name="Tang P."/>
            <person name="Hegemann P."/>
            <person name="Fromm H."/>
            <person name="Raoult D."/>
            <person name="Greub G."/>
            <person name="Miranda-Saavedra D."/>
            <person name="Chen N."/>
            <person name="Nash P."/>
            <person name="Ginger M.L."/>
            <person name="Horn M."/>
            <person name="Schaap P."/>
            <person name="Caler L."/>
            <person name="Loftus B."/>
        </authorList>
    </citation>
    <scope>NUCLEOTIDE SEQUENCE [LARGE SCALE GENOMIC DNA]</scope>
    <source>
        <strain evidence="2 3">Neff</strain>
    </source>
</reference>
<evidence type="ECO:0000256" key="1">
    <source>
        <dbReference type="SAM" id="MobiDB-lite"/>
    </source>
</evidence>
<dbReference type="AlphaFoldDB" id="L8GMR2"/>
<evidence type="ECO:0000313" key="3">
    <source>
        <dbReference type="Proteomes" id="UP000011083"/>
    </source>
</evidence>
<feature type="region of interest" description="Disordered" evidence="1">
    <location>
        <begin position="1"/>
        <end position="33"/>
    </location>
</feature>
<dbReference type="KEGG" id="acan:ACA1_247150"/>
<keyword evidence="3" id="KW-1185">Reference proteome</keyword>
<dbReference type="GeneID" id="14913976"/>
<accession>L8GMR2</accession>
<dbReference type="Gene3D" id="1.25.10.10">
    <property type="entry name" value="Leucine-rich Repeat Variant"/>
    <property type="match status" value="1"/>
</dbReference>
<dbReference type="SUPFAM" id="SSF48371">
    <property type="entry name" value="ARM repeat"/>
    <property type="match status" value="1"/>
</dbReference>
<protein>
    <submittedName>
        <fullName evidence="2">Uncharacterized protein</fullName>
    </submittedName>
</protein>
<dbReference type="EMBL" id="KB008093">
    <property type="protein sequence ID" value="ELR13511.1"/>
    <property type="molecule type" value="Genomic_DNA"/>
</dbReference>
<dbReference type="InterPro" id="IPR016024">
    <property type="entry name" value="ARM-type_fold"/>
</dbReference>
<proteinExistence type="predicted"/>
<name>L8GMR2_ACACF</name>
<gene>
    <name evidence="2" type="ORF">ACA1_247150</name>
</gene>
<dbReference type="RefSeq" id="XP_004335524.1">
    <property type="nucleotide sequence ID" value="XM_004335476.1"/>
</dbReference>
<dbReference type="VEuPathDB" id="AmoebaDB:ACA1_247150"/>